<protein>
    <submittedName>
        <fullName evidence="1">Uncharacterized protein</fullName>
    </submittedName>
</protein>
<sequence>MKTLIQDPVVRAQGIKKFFDELCIGYGGSADCRCVVGPEPFFVNQFDHDRLVAQGKLFAQWFFITHQLCLRAYHDPSFRWFAEIIEGDVNVDAVALHRRAYAENIVTLPVLARADMVDLGTTVEVQVPGSGWGYMTAIYNTVNSHSVFPGPFRGMGEAIKAVTGSIQSPSAYILYNDPFFREVEYFCGWCQKEGIPLKMYFKEVPKPQEVRFVRRPPLEDLVSYQGASDLIEAHFRGDLAIEPNLSLLYDQKIAAAFPFDPRIKDEYTDEIRGLFPETYLIQDEITPSFDGRRFNWQDIIGLSRKQRQFIVKFAGAKKGMRAGGKAIYNLSDCNLQQAEQIINQALADWRVHRKPWLIQRRVKKKFDVTFLDPASQEIVTRPYYAMFRPMYLFPRNGDEPSIIDHCALFRCEWKVHGSSDAVNLPVEIYS</sequence>
<evidence type="ECO:0000313" key="1">
    <source>
        <dbReference type="EMBL" id="OGY47445.1"/>
    </source>
</evidence>
<gene>
    <name evidence="1" type="ORF">A2663_04275</name>
</gene>
<organism evidence="1 2">
    <name type="scientific">Candidatus Buchananbacteria bacterium RIFCSPHIGHO2_01_FULL_46_12</name>
    <dbReference type="NCBI Taxonomy" id="1797536"/>
    <lineage>
        <taxon>Bacteria</taxon>
        <taxon>Candidatus Buchananiibacteriota</taxon>
    </lineage>
</organism>
<comment type="caution">
    <text evidence="1">The sequence shown here is derived from an EMBL/GenBank/DDBJ whole genome shotgun (WGS) entry which is preliminary data.</text>
</comment>
<name>A0A1G1Y536_9BACT</name>
<reference evidence="1 2" key="1">
    <citation type="journal article" date="2016" name="Nat. Commun.">
        <title>Thousands of microbial genomes shed light on interconnected biogeochemical processes in an aquifer system.</title>
        <authorList>
            <person name="Anantharaman K."/>
            <person name="Brown C.T."/>
            <person name="Hug L.A."/>
            <person name="Sharon I."/>
            <person name="Castelle C.J."/>
            <person name="Probst A.J."/>
            <person name="Thomas B.C."/>
            <person name="Singh A."/>
            <person name="Wilkins M.J."/>
            <person name="Karaoz U."/>
            <person name="Brodie E.L."/>
            <person name="Williams K.H."/>
            <person name="Hubbard S.S."/>
            <person name="Banfield J.F."/>
        </authorList>
    </citation>
    <scope>NUCLEOTIDE SEQUENCE [LARGE SCALE GENOMIC DNA]</scope>
</reference>
<dbReference type="AlphaFoldDB" id="A0A1G1Y536"/>
<proteinExistence type="predicted"/>
<dbReference type="EMBL" id="MHIF01000036">
    <property type="protein sequence ID" value="OGY47445.1"/>
    <property type="molecule type" value="Genomic_DNA"/>
</dbReference>
<accession>A0A1G1Y536</accession>
<dbReference type="Proteomes" id="UP000178432">
    <property type="component" value="Unassembled WGS sequence"/>
</dbReference>
<evidence type="ECO:0000313" key="2">
    <source>
        <dbReference type="Proteomes" id="UP000178432"/>
    </source>
</evidence>